<evidence type="ECO:0000259" key="1">
    <source>
        <dbReference type="Pfam" id="PF01078"/>
    </source>
</evidence>
<gene>
    <name evidence="3" type="ORF">PRZ03_12840</name>
</gene>
<dbReference type="PANTHER" id="PTHR32039:SF7">
    <property type="entry name" value="COMPETENCE PROTEIN COMM"/>
    <property type="match status" value="1"/>
</dbReference>
<comment type="caution">
    <text evidence="3">The sequence shown here is derived from an EMBL/GenBank/DDBJ whole genome shotgun (WGS) entry which is preliminary data.</text>
</comment>
<dbReference type="SUPFAM" id="SSF52540">
    <property type="entry name" value="P-loop containing nucleoside triphosphate hydrolases"/>
    <property type="match status" value="1"/>
</dbReference>
<feature type="domain" description="Magnesium chelatase ChlI-like catalytic" evidence="1">
    <location>
        <begin position="4"/>
        <end position="64"/>
    </location>
</feature>
<dbReference type="PANTHER" id="PTHR32039">
    <property type="entry name" value="MAGNESIUM-CHELATASE SUBUNIT CHLI"/>
    <property type="match status" value="1"/>
</dbReference>
<evidence type="ECO:0000313" key="3">
    <source>
        <dbReference type="EMBL" id="MDC8772461.1"/>
    </source>
</evidence>
<keyword evidence="4" id="KW-1185">Reference proteome</keyword>
<dbReference type="Pfam" id="PF13335">
    <property type="entry name" value="Mg_chelatase_C"/>
    <property type="match status" value="1"/>
</dbReference>
<dbReference type="InterPro" id="IPR027417">
    <property type="entry name" value="P-loop_NTPase"/>
</dbReference>
<dbReference type="InterPro" id="IPR025158">
    <property type="entry name" value="Mg_chelat-rel_C"/>
</dbReference>
<dbReference type="Proteomes" id="UP001221189">
    <property type="component" value="Unassembled WGS sequence"/>
</dbReference>
<dbReference type="GO" id="GO:0005524">
    <property type="term" value="F:ATP binding"/>
    <property type="evidence" value="ECO:0007669"/>
    <property type="project" value="UniProtKB-KW"/>
</dbReference>
<keyword evidence="3" id="KW-0067">ATP-binding</keyword>
<dbReference type="RefSeq" id="WP_273600806.1">
    <property type="nucleotide sequence ID" value="NZ_JAQQXT010000007.1"/>
</dbReference>
<accession>A0ABT5KEW2</accession>
<reference evidence="3 4" key="1">
    <citation type="submission" date="2022-10" db="EMBL/GenBank/DDBJ databases">
        <title>Paucibacter sp. hw1 Genome sequencing.</title>
        <authorList>
            <person name="Park S."/>
        </authorList>
    </citation>
    <scope>NUCLEOTIDE SEQUENCE [LARGE SCALE GENOMIC DNA]</scope>
    <source>
        <strain evidence="4">hw1</strain>
    </source>
</reference>
<evidence type="ECO:0000259" key="2">
    <source>
        <dbReference type="Pfam" id="PF13335"/>
    </source>
</evidence>
<proteinExistence type="predicted"/>
<dbReference type="Gene3D" id="3.40.50.300">
    <property type="entry name" value="P-loop containing nucleotide triphosphate hydrolases"/>
    <property type="match status" value="1"/>
</dbReference>
<dbReference type="InterPro" id="IPR045006">
    <property type="entry name" value="CHLI-like"/>
</dbReference>
<feature type="domain" description="Mg chelatase-related protein C-terminal" evidence="2">
    <location>
        <begin position="72"/>
        <end position="164"/>
    </location>
</feature>
<dbReference type="EMBL" id="JAQQXT010000007">
    <property type="protein sequence ID" value="MDC8772461.1"/>
    <property type="molecule type" value="Genomic_DNA"/>
</dbReference>
<dbReference type="InterPro" id="IPR000523">
    <property type="entry name" value="Mg_chelatse_chII-like_cat_dom"/>
</dbReference>
<sequence length="170" mass="18330">MVHSYQSSFQLLAAMNPCPCGHLGNPLRACRCSPDQIARYQGRLSGPFLDRLDLLIEVPMIRPSELAGMAAGESSAVVAARVAAARERAMARQGCSNARLAAQQLEQHIGAEPAAQAFLLKAAGQLGLSARAYHRLLRVARSIADLEDSPRVTTPQMAEAIQLRRGLRSM</sequence>
<dbReference type="Pfam" id="PF01078">
    <property type="entry name" value="Mg_chelatase"/>
    <property type="match status" value="1"/>
</dbReference>
<evidence type="ECO:0000313" key="4">
    <source>
        <dbReference type="Proteomes" id="UP001221189"/>
    </source>
</evidence>
<keyword evidence="3" id="KW-0547">Nucleotide-binding</keyword>
<name>A0ABT5KEW2_9BURK</name>
<organism evidence="3 4">
    <name type="scientific">Roseateles albus</name>
    <dbReference type="NCBI Taxonomy" id="2987525"/>
    <lineage>
        <taxon>Bacteria</taxon>
        <taxon>Pseudomonadati</taxon>
        <taxon>Pseudomonadota</taxon>
        <taxon>Betaproteobacteria</taxon>
        <taxon>Burkholderiales</taxon>
        <taxon>Sphaerotilaceae</taxon>
        <taxon>Roseateles</taxon>
    </lineage>
</organism>
<protein>
    <submittedName>
        <fullName evidence="3">ATP-binding protein</fullName>
    </submittedName>
</protein>